<sequence length="55" mass="6719">MPLEIRELVIRVNVRDNERQIDETEINRKIQEMKTKIVKECMEKLLSRIDHLNTR</sequence>
<dbReference type="RefSeq" id="WP_162847429.1">
    <property type="nucleotide sequence ID" value="NZ_SNWP01000012.1"/>
</dbReference>
<comment type="caution">
    <text evidence="1">The sequence shown here is derived from an EMBL/GenBank/DDBJ whole genome shotgun (WGS) entry which is preliminary data.</text>
</comment>
<reference evidence="1 2" key="1">
    <citation type="submission" date="2019-03" db="EMBL/GenBank/DDBJ databases">
        <title>Genomic Encyclopedia of Archaeal and Bacterial Type Strains, Phase II (KMG-II): from individual species to whole genera.</title>
        <authorList>
            <person name="Goeker M."/>
        </authorList>
    </citation>
    <scope>NUCLEOTIDE SEQUENCE [LARGE SCALE GENOMIC DNA]</scope>
    <source>
        <strain evidence="1 2">DSM 28323</strain>
    </source>
</reference>
<organism evidence="1 2">
    <name type="scientific">Sediminibacterium goheungense</name>
    <dbReference type="NCBI Taxonomy" id="1086393"/>
    <lineage>
        <taxon>Bacteria</taxon>
        <taxon>Pseudomonadati</taxon>
        <taxon>Bacteroidota</taxon>
        <taxon>Chitinophagia</taxon>
        <taxon>Chitinophagales</taxon>
        <taxon>Chitinophagaceae</taxon>
        <taxon>Sediminibacterium</taxon>
    </lineage>
</organism>
<evidence type="ECO:0000313" key="1">
    <source>
        <dbReference type="EMBL" id="TDO25674.1"/>
    </source>
</evidence>
<keyword evidence="2" id="KW-1185">Reference proteome</keyword>
<dbReference type="InterPro" id="IPR045459">
    <property type="entry name" value="DUF5908"/>
</dbReference>
<proteinExistence type="predicted"/>
<dbReference type="EMBL" id="SNWP01000012">
    <property type="protein sequence ID" value="TDO25674.1"/>
    <property type="molecule type" value="Genomic_DNA"/>
</dbReference>
<accession>A0A4R6IT34</accession>
<protein>
    <submittedName>
        <fullName evidence="1">Uncharacterized protein</fullName>
    </submittedName>
</protein>
<dbReference type="Pfam" id="PF19265">
    <property type="entry name" value="DUF5908"/>
    <property type="match status" value="1"/>
</dbReference>
<dbReference type="AlphaFoldDB" id="A0A4R6IT34"/>
<gene>
    <name evidence="1" type="ORF">BC659_2596</name>
</gene>
<dbReference type="Proteomes" id="UP000295741">
    <property type="component" value="Unassembled WGS sequence"/>
</dbReference>
<name>A0A4R6IT34_9BACT</name>
<evidence type="ECO:0000313" key="2">
    <source>
        <dbReference type="Proteomes" id="UP000295741"/>
    </source>
</evidence>